<dbReference type="PROSITE" id="PS50076">
    <property type="entry name" value="DNAJ_2"/>
    <property type="match status" value="1"/>
</dbReference>
<dbReference type="PRINTS" id="PR00352">
    <property type="entry name" value="3FE4SFRDOXIN"/>
</dbReference>
<dbReference type="Pfam" id="PF13370">
    <property type="entry name" value="Fer4_13"/>
    <property type="match status" value="1"/>
</dbReference>
<gene>
    <name evidence="7" type="ORF">Rsub_02158</name>
</gene>
<dbReference type="EMBL" id="BDRX01000009">
    <property type="protein sequence ID" value="GBF89281.1"/>
    <property type="molecule type" value="Genomic_DNA"/>
</dbReference>
<evidence type="ECO:0000256" key="1">
    <source>
        <dbReference type="ARBA" id="ARBA00022723"/>
    </source>
</evidence>
<feature type="compositionally biased region" description="Gly residues" evidence="4">
    <location>
        <begin position="319"/>
        <end position="335"/>
    </location>
</feature>
<keyword evidence="3" id="KW-0411">Iron-sulfur</keyword>
<dbReference type="Proteomes" id="UP000247498">
    <property type="component" value="Unassembled WGS sequence"/>
</dbReference>
<dbReference type="PROSITE" id="PS51379">
    <property type="entry name" value="4FE4S_FER_2"/>
    <property type="match status" value="1"/>
</dbReference>
<feature type="domain" description="4Fe-4S ferredoxin-type" evidence="6">
    <location>
        <begin position="154"/>
        <end position="182"/>
    </location>
</feature>
<evidence type="ECO:0000259" key="5">
    <source>
        <dbReference type="PROSITE" id="PS50076"/>
    </source>
</evidence>
<dbReference type="PANTHER" id="PTHR44579:SF2">
    <property type="entry name" value="OS01G0730500 PROTEIN"/>
    <property type="match status" value="1"/>
</dbReference>
<dbReference type="SUPFAM" id="SSF54862">
    <property type="entry name" value="4Fe-4S ferredoxins"/>
    <property type="match status" value="1"/>
</dbReference>
<evidence type="ECO:0000259" key="6">
    <source>
        <dbReference type="PROSITE" id="PS51379"/>
    </source>
</evidence>
<dbReference type="PROSITE" id="PS00198">
    <property type="entry name" value="4FE4S_FER_1"/>
    <property type="match status" value="1"/>
</dbReference>
<dbReference type="PRINTS" id="PR00625">
    <property type="entry name" value="JDOMAIN"/>
</dbReference>
<protein>
    <submittedName>
        <fullName evidence="7">Molecular chaperone</fullName>
    </submittedName>
</protein>
<dbReference type="CDD" id="cd06257">
    <property type="entry name" value="DnaJ"/>
    <property type="match status" value="1"/>
</dbReference>
<feature type="compositionally biased region" description="Low complexity" evidence="4">
    <location>
        <begin position="12"/>
        <end position="27"/>
    </location>
</feature>
<comment type="caution">
    <text evidence="7">The sequence shown here is derived from an EMBL/GenBank/DDBJ whole genome shotgun (WGS) entry which is preliminary data.</text>
</comment>
<dbReference type="STRING" id="307507.A0A2V0NNV0"/>
<evidence type="ECO:0000313" key="8">
    <source>
        <dbReference type="Proteomes" id="UP000247498"/>
    </source>
</evidence>
<keyword evidence="8" id="KW-1185">Reference proteome</keyword>
<dbReference type="AlphaFoldDB" id="A0A2V0NNV0"/>
<evidence type="ECO:0000313" key="7">
    <source>
        <dbReference type="EMBL" id="GBF89281.1"/>
    </source>
</evidence>
<feature type="domain" description="J" evidence="5">
    <location>
        <begin position="59"/>
        <end position="136"/>
    </location>
</feature>
<organism evidence="7 8">
    <name type="scientific">Raphidocelis subcapitata</name>
    <dbReference type="NCBI Taxonomy" id="307507"/>
    <lineage>
        <taxon>Eukaryota</taxon>
        <taxon>Viridiplantae</taxon>
        <taxon>Chlorophyta</taxon>
        <taxon>core chlorophytes</taxon>
        <taxon>Chlorophyceae</taxon>
        <taxon>CS clade</taxon>
        <taxon>Sphaeropleales</taxon>
        <taxon>Selenastraceae</taxon>
        <taxon>Raphidocelis</taxon>
    </lineage>
</organism>
<dbReference type="SUPFAM" id="SSF46565">
    <property type="entry name" value="Chaperone J-domain"/>
    <property type="match status" value="1"/>
</dbReference>
<dbReference type="Pfam" id="PF00226">
    <property type="entry name" value="DnaJ"/>
    <property type="match status" value="1"/>
</dbReference>
<dbReference type="PANTHER" id="PTHR44579">
    <property type="entry name" value="OS01G0730500 PROTEIN"/>
    <property type="match status" value="1"/>
</dbReference>
<dbReference type="OrthoDB" id="376357at2759"/>
<accession>A0A2V0NNV0</accession>
<feature type="region of interest" description="Disordered" evidence="4">
    <location>
        <begin position="1"/>
        <end position="40"/>
    </location>
</feature>
<dbReference type="GO" id="GO:0005506">
    <property type="term" value="F:iron ion binding"/>
    <property type="evidence" value="ECO:0007669"/>
    <property type="project" value="InterPro"/>
</dbReference>
<keyword evidence="1" id="KW-0479">Metal-binding</keyword>
<proteinExistence type="predicted"/>
<dbReference type="Gene3D" id="3.30.70.20">
    <property type="match status" value="1"/>
</dbReference>
<evidence type="ECO:0000256" key="2">
    <source>
        <dbReference type="ARBA" id="ARBA00023004"/>
    </source>
</evidence>
<dbReference type="GO" id="GO:0051536">
    <property type="term" value="F:iron-sulfur cluster binding"/>
    <property type="evidence" value="ECO:0007669"/>
    <property type="project" value="UniProtKB-KW"/>
</dbReference>
<name>A0A2V0NNV0_9CHLO</name>
<feature type="compositionally biased region" description="Basic residues" evidence="4">
    <location>
        <begin position="1"/>
        <end position="10"/>
    </location>
</feature>
<reference evidence="7 8" key="1">
    <citation type="journal article" date="2018" name="Sci. Rep.">
        <title>Raphidocelis subcapitata (=Pseudokirchneriella subcapitata) provides an insight into genome evolution and environmental adaptations in the Sphaeropleales.</title>
        <authorList>
            <person name="Suzuki S."/>
            <person name="Yamaguchi H."/>
            <person name="Nakajima N."/>
            <person name="Kawachi M."/>
        </authorList>
    </citation>
    <scope>NUCLEOTIDE SEQUENCE [LARGE SCALE GENOMIC DNA]</scope>
    <source>
        <strain evidence="7 8">NIES-35</strain>
    </source>
</reference>
<dbReference type="InterPro" id="IPR017900">
    <property type="entry name" value="4Fe4S_Fe_S_CS"/>
</dbReference>
<dbReference type="GO" id="GO:0009055">
    <property type="term" value="F:electron transfer activity"/>
    <property type="evidence" value="ECO:0007669"/>
    <property type="project" value="InterPro"/>
</dbReference>
<dbReference type="Gene3D" id="1.10.287.110">
    <property type="entry name" value="DnaJ domain"/>
    <property type="match status" value="1"/>
</dbReference>
<dbReference type="InParanoid" id="A0A2V0NNV0"/>
<dbReference type="InterPro" id="IPR001623">
    <property type="entry name" value="DnaJ_domain"/>
</dbReference>
<dbReference type="InterPro" id="IPR036869">
    <property type="entry name" value="J_dom_sf"/>
</dbReference>
<dbReference type="InterPro" id="IPR001080">
    <property type="entry name" value="3Fe4S_ferredoxin"/>
</dbReference>
<keyword evidence="2" id="KW-0408">Iron</keyword>
<evidence type="ECO:0000256" key="3">
    <source>
        <dbReference type="ARBA" id="ARBA00023014"/>
    </source>
</evidence>
<feature type="region of interest" description="Disordered" evidence="4">
    <location>
        <begin position="302"/>
        <end position="337"/>
    </location>
</feature>
<dbReference type="SMART" id="SM00271">
    <property type="entry name" value="DnaJ"/>
    <property type="match status" value="1"/>
</dbReference>
<dbReference type="InterPro" id="IPR017896">
    <property type="entry name" value="4Fe4S_Fe-S-bd"/>
</dbReference>
<sequence length="369" mass="38394">MLSTRMRARPFARCGAGPQPPAACARPAARHAPRRRRGGAAAAAATFGPATDDAESELSFYELLGVSPNADGRQIKKAYHSLMREVHPDTAAGSGLSLSSGDDAFFFDTTDLAVLLNEIYATLSDPDLRATYDALAGFAAGGANPFKDAGFERDQVFVDEVSCIGCGKCVRSCPGSFVLEDSQYGRARVVTQPRGPVQQEDVQIAMETCPVDCIHWVSAPQLPLLEVALSKMGRVDAFVMMRRGGVATDVFHEAQKAWLRRQAAAAERARVSSYAARAAASAASTPDAGGLWGGVFSRHVDWNPMGAPDPSASGDKDGGAGGGADGGGGGGGGRNAAGRIASLAARAAQSARLWRMAQAAAGPQRVLTE</sequence>
<evidence type="ECO:0000256" key="4">
    <source>
        <dbReference type="SAM" id="MobiDB-lite"/>
    </source>
</evidence>
<feature type="compositionally biased region" description="Basic residues" evidence="4">
    <location>
        <begin position="28"/>
        <end position="38"/>
    </location>
</feature>